<keyword evidence="6" id="KW-1185">Reference proteome</keyword>
<dbReference type="GO" id="GO:0009897">
    <property type="term" value="C:external side of plasma membrane"/>
    <property type="evidence" value="ECO:0007669"/>
    <property type="project" value="TreeGrafter"/>
</dbReference>
<dbReference type="InterPro" id="IPR003598">
    <property type="entry name" value="Ig_sub2"/>
</dbReference>
<reference evidence="5" key="1">
    <citation type="submission" date="2025-08" db="UniProtKB">
        <authorList>
            <consortium name="Ensembl"/>
        </authorList>
    </citation>
    <scope>IDENTIFICATION</scope>
</reference>
<proteinExistence type="predicted"/>
<evidence type="ECO:0000256" key="1">
    <source>
        <dbReference type="ARBA" id="ARBA00004370"/>
    </source>
</evidence>
<dbReference type="PROSITE" id="PS50835">
    <property type="entry name" value="IG_LIKE"/>
    <property type="match status" value="1"/>
</dbReference>
<evidence type="ECO:0000256" key="3">
    <source>
        <dbReference type="ARBA" id="ARBA00023319"/>
    </source>
</evidence>
<dbReference type="Gene3D" id="2.60.40.10">
    <property type="entry name" value="Immunoglobulins"/>
    <property type="match status" value="1"/>
</dbReference>
<dbReference type="GO" id="GO:0005102">
    <property type="term" value="F:signaling receptor binding"/>
    <property type="evidence" value="ECO:0007669"/>
    <property type="project" value="TreeGrafter"/>
</dbReference>
<evidence type="ECO:0000256" key="2">
    <source>
        <dbReference type="ARBA" id="ARBA00023136"/>
    </source>
</evidence>
<sequence>MLKIKDFVSEKLKQTKITGIIYWFFCSLVAGGPQTGGWEPVLPSSSLCSSAAGLNITAGPGENVTLTCKAEDTYSVVVLEWKRDNLGKKKVFVVKDGRPFLSPQHESFKNRVFLLDPQMKNGDLSVVLKNVKIEDSGIYMCRVLEENDPFGSPLKMISSINLSVYRSCRLISPLVDYC</sequence>
<dbReference type="GO" id="GO:0050852">
    <property type="term" value="P:T cell receptor signaling pathway"/>
    <property type="evidence" value="ECO:0007669"/>
    <property type="project" value="TreeGrafter"/>
</dbReference>
<dbReference type="GO" id="GO:0001817">
    <property type="term" value="P:regulation of cytokine production"/>
    <property type="evidence" value="ECO:0007669"/>
    <property type="project" value="TreeGrafter"/>
</dbReference>
<evidence type="ECO:0000313" key="6">
    <source>
        <dbReference type="Proteomes" id="UP000261560"/>
    </source>
</evidence>
<dbReference type="SMART" id="SM00408">
    <property type="entry name" value="IGc2"/>
    <property type="match status" value="1"/>
</dbReference>
<dbReference type="SMART" id="SM00409">
    <property type="entry name" value="IG"/>
    <property type="match status" value="1"/>
</dbReference>
<dbReference type="InterPro" id="IPR013783">
    <property type="entry name" value="Ig-like_fold"/>
</dbReference>
<dbReference type="SUPFAM" id="SSF48726">
    <property type="entry name" value="Immunoglobulin"/>
    <property type="match status" value="1"/>
</dbReference>
<dbReference type="PANTHER" id="PTHR24100">
    <property type="entry name" value="BUTYROPHILIN"/>
    <property type="match status" value="1"/>
</dbReference>
<organism evidence="5 6">
    <name type="scientific">Oryzias melastigma</name>
    <name type="common">Marine medaka</name>
    <dbReference type="NCBI Taxonomy" id="30732"/>
    <lineage>
        <taxon>Eukaryota</taxon>
        <taxon>Metazoa</taxon>
        <taxon>Chordata</taxon>
        <taxon>Craniata</taxon>
        <taxon>Vertebrata</taxon>
        <taxon>Euteleostomi</taxon>
        <taxon>Actinopterygii</taxon>
        <taxon>Neopterygii</taxon>
        <taxon>Teleostei</taxon>
        <taxon>Neoteleostei</taxon>
        <taxon>Acanthomorphata</taxon>
        <taxon>Ovalentaria</taxon>
        <taxon>Atherinomorphae</taxon>
        <taxon>Beloniformes</taxon>
        <taxon>Adrianichthyidae</taxon>
        <taxon>Oryziinae</taxon>
        <taxon>Oryzias</taxon>
    </lineage>
</organism>
<dbReference type="InterPro" id="IPR050504">
    <property type="entry name" value="IgSF_BTN/MOG"/>
</dbReference>
<evidence type="ECO:0000259" key="4">
    <source>
        <dbReference type="PROSITE" id="PS50835"/>
    </source>
</evidence>
<dbReference type="SMART" id="SM00406">
    <property type="entry name" value="IGv"/>
    <property type="match status" value="1"/>
</dbReference>
<accession>A0A3B3DUX8</accession>
<keyword evidence="2" id="KW-0472">Membrane</keyword>
<dbReference type="GeneTree" id="ENSGT00940000177262"/>
<dbReference type="PANTHER" id="PTHR24100:SF151">
    <property type="entry name" value="ICOS LIGAND"/>
    <property type="match status" value="1"/>
</dbReference>
<feature type="domain" description="Ig-like" evidence="4">
    <location>
        <begin position="43"/>
        <end position="158"/>
    </location>
</feature>
<comment type="subcellular location">
    <subcellularLocation>
        <location evidence="1">Membrane</location>
    </subcellularLocation>
</comment>
<dbReference type="AlphaFoldDB" id="A0A3B3DUX8"/>
<dbReference type="InterPro" id="IPR007110">
    <property type="entry name" value="Ig-like_dom"/>
</dbReference>
<dbReference type="STRING" id="30732.ENSOMEP00000033947"/>
<name>A0A3B3DUX8_ORYME</name>
<evidence type="ECO:0000313" key="5">
    <source>
        <dbReference type="Ensembl" id="ENSOMEP00000033947.1"/>
    </source>
</evidence>
<dbReference type="InterPro" id="IPR013106">
    <property type="entry name" value="Ig_V-set"/>
</dbReference>
<dbReference type="Ensembl" id="ENSOMET00000035283.1">
    <property type="protein sequence ID" value="ENSOMEP00000033947.1"/>
    <property type="gene ID" value="ENSOMEG00000020230.1"/>
</dbReference>
<reference evidence="5" key="2">
    <citation type="submission" date="2025-09" db="UniProtKB">
        <authorList>
            <consortium name="Ensembl"/>
        </authorList>
    </citation>
    <scope>IDENTIFICATION</scope>
</reference>
<dbReference type="Proteomes" id="UP000261560">
    <property type="component" value="Unplaced"/>
</dbReference>
<keyword evidence="3" id="KW-0393">Immunoglobulin domain</keyword>
<dbReference type="PaxDb" id="30732-ENSOMEP00000033947"/>
<dbReference type="InterPro" id="IPR036179">
    <property type="entry name" value="Ig-like_dom_sf"/>
</dbReference>
<dbReference type="Pfam" id="PF07686">
    <property type="entry name" value="V-set"/>
    <property type="match status" value="1"/>
</dbReference>
<dbReference type="InterPro" id="IPR003599">
    <property type="entry name" value="Ig_sub"/>
</dbReference>
<protein>
    <recommendedName>
        <fullName evidence="4">Ig-like domain-containing protein</fullName>
    </recommendedName>
</protein>